<name>A0A397ZJY0_BRACM</name>
<reference evidence="1 2" key="1">
    <citation type="submission" date="2018-06" db="EMBL/GenBank/DDBJ databases">
        <title>WGS assembly of Brassica rapa FPsc.</title>
        <authorList>
            <person name="Bowman J."/>
            <person name="Kohchi T."/>
            <person name="Yamato K."/>
            <person name="Jenkins J."/>
            <person name="Shu S."/>
            <person name="Ishizaki K."/>
            <person name="Yamaoka S."/>
            <person name="Nishihama R."/>
            <person name="Nakamura Y."/>
            <person name="Berger F."/>
            <person name="Adam C."/>
            <person name="Aki S."/>
            <person name="Althoff F."/>
            <person name="Araki T."/>
            <person name="Arteaga-Vazquez M."/>
            <person name="Balasubrmanian S."/>
            <person name="Bauer D."/>
            <person name="Boehm C."/>
            <person name="Briginshaw L."/>
            <person name="Caballero-Perez J."/>
            <person name="Catarino B."/>
            <person name="Chen F."/>
            <person name="Chiyoda S."/>
            <person name="Chovatia M."/>
            <person name="Davies K."/>
            <person name="Delmans M."/>
            <person name="Demura T."/>
            <person name="Dierschke T."/>
            <person name="Dolan L."/>
            <person name="Dorantes-Acosta A."/>
            <person name="Eklund D."/>
            <person name="Florent S."/>
            <person name="Flores-Sandoval E."/>
            <person name="Fujiyama A."/>
            <person name="Fukuzawa H."/>
            <person name="Galik B."/>
            <person name="Grimanelli D."/>
            <person name="Grimwood J."/>
            <person name="Grossniklaus U."/>
            <person name="Hamada T."/>
            <person name="Haseloff J."/>
            <person name="Hetherington A."/>
            <person name="Higo A."/>
            <person name="Hirakawa Y."/>
            <person name="Hundley H."/>
            <person name="Ikeda Y."/>
            <person name="Inoue K."/>
            <person name="Inoue S."/>
            <person name="Ishida S."/>
            <person name="Jia Q."/>
            <person name="Kakita M."/>
            <person name="Kanazawa T."/>
            <person name="Kawai Y."/>
            <person name="Kawashima T."/>
            <person name="Kennedy M."/>
            <person name="Kinose K."/>
            <person name="Kinoshita T."/>
            <person name="Kohara Y."/>
            <person name="Koide E."/>
            <person name="Komatsu K."/>
            <person name="Kopischke S."/>
            <person name="Kubo M."/>
            <person name="Kyozuka J."/>
            <person name="Lagercrantz U."/>
            <person name="Lin S."/>
            <person name="Lindquist E."/>
            <person name="Lipzen A."/>
            <person name="Lu C."/>
            <person name="Luna E."/>
            <person name="Martienssen R."/>
            <person name="Minamino N."/>
            <person name="Mizutani M."/>
            <person name="Mizutani M."/>
            <person name="Mochizuki N."/>
            <person name="Monte I."/>
            <person name="Mosher R."/>
            <person name="Nagasaki H."/>
            <person name="Nakagami H."/>
            <person name="Naramoto S."/>
            <person name="Nishitani K."/>
            <person name="Ohtani M."/>
            <person name="Okamoto T."/>
            <person name="Okumura M."/>
            <person name="Phillips J."/>
            <person name="Pollak B."/>
            <person name="Reinders A."/>
            <person name="Roevekamp M."/>
            <person name="Sano R."/>
            <person name="Sawa S."/>
            <person name="Schmid M."/>
            <person name="Shirakawa M."/>
            <person name="Solano R."/>
            <person name="Spunde A."/>
            <person name="Suetsugu N."/>
            <person name="Sugano S."/>
            <person name="Sugiyama A."/>
            <person name="Sun R."/>
            <person name="Suzuki Y."/>
            <person name="Takenaka M."/>
            <person name="Takezawa D."/>
            <person name="Tomogane H."/>
            <person name="Tsuzuki M."/>
            <person name="Ueda T."/>
            <person name="Umeda M."/>
            <person name="Ward J."/>
            <person name="Watanabe Y."/>
            <person name="Yazaki K."/>
            <person name="Yokoyama R."/>
            <person name="Yoshitake Y."/>
            <person name="Yotsui I."/>
            <person name="Zachgo S."/>
            <person name="Schmutz J."/>
        </authorList>
    </citation>
    <scope>NUCLEOTIDE SEQUENCE [LARGE SCALE GENOMIC DNA]</scope>
    <source>
        <strain evidence="2">cv. B-3</strain>
    </source>
</reference>
<sequence length="94" mass="10407">MEGKRLCEMSVSEESLHRSRLMSDSLLNMILDCSGPTTSVTALYLWQRDFNVQPLNMFLTPLAISTSMCALSSERRCICGYKKAGSCLCGCSDL</sequence>
<gene>
    <name evidence="1" type="ORF">BRARA_D00519</name>
</gene>
<dbReference type="EMBL" id="CM010631">
    <property type="protein sequence ID" value="RID65318.1"/>
    <property type="molecule type" value="Genomic_DNA"/>
</dbReference>
<evidence type="ECO:0000313" key="2">
    <source>
        <dbReference type="Proteomes" id="UP000264353"/>
    </source>
</evidence>
<dbReference type="AlphaFoldDB" id="A0A397ZJY0"/>
<proteinExistence type="predicted"/>
<dbReference type="Proteomes" id="UP000264353">
    <property type="component" value="Chromosome A4"/>
</dbReference>
<evidence type="ECO:0000313" key="1">
    <source>
        <dbReference type="EMBL" id="RID65318.1"/>
    </source>
</evidence>
<accession>A0A397ZJY0</accession>
<protein>
    <submittedName>
        <fullName evidence="1">Uncharacterized protein</fullName>
    </submittedName>
</protein>
<organism evidence="1 2">
    <name type="scientific">Brassica campestris</name>
    <name type="common">Field mustard</name>
    <dbReference type="NCBI Taxonomy" id="3711"/>
    <lineage>
        <taxon>Eukaryota</taxon>
        <taxon>Viridiplantae</taxon>
        <taxon>Streptophyta</taxon>
        <taxon>Embryophyta</taxon>
        <taxon>Tracheophyta</taxon>
        <taxon>Spermatophyta</taxon>
        <taxon>Magnoliopsida</taxon>
        <taxon>eudicotyledons</taxon>
        <taxon>Gunneridae</taxon>
        <taxon>Pentapetalae</taxon>
        <taxon>rosids</taxon>
        <taxon>malvids</taxon>
        <taxon>Brassicales</taxon>
        <taxon>Brassicaceae</taxon>
        <taxon>Brassiceae</taxon>
        <taxon>Brassica</taxon>
    </lineage>
</organism>